<keyword evidence="1" id="KW-0732">Signal</keyword>
<dbReference type="RefSeq" id="WP_172316372.1">
    <property type="nucleotide sequence ID" value="NZ_WOEY01000132.1"/>
</dbReference>
<reference evidence="2 3" key="1">
    <citation type="submission" date="2019-11" db="EMBL/GenBank/DDBJ databases">
        <title>Metabolism of dissolved organic matter in forest soils.</title>
        <authorList>
            <person name="Cyle K.T."/>
            <person name="Wilhelm R.C."/>
            <person name="Martinez C.E."/>
        </authorList>
    </citation>
    <scope>NUCLEOTIDE SEQUENCE [LARGE SCALE GENOMIC DNA]</scope>
    <source>
        <strain evidence="2 3">1N</strain>
    </source>
</reference>
<dbReference type="PROSITE" id="PS51257">
    <property type="entry name" value="PROKAR_LIPOPROTEIN"/>
    <property type="match status" value="1"/>
</dbReference>
<feature type="chain" id="PRO_5047269092" evidence="1">
    <location>
        <begin position="30"/>
        <end position="60"/>
    </location>
</feature>
<comment type="caution">
    <text evidence="2">The sequence shown here is derived from an EMBL/GenBank/DDBJ whole genome shotgun (WGS) entry which is preliminary data.</text>
</comment>
<accession>A0ABX2C1L7</accession>
<dbReference type="Proteomes" id="UP000652198">
    <property type="component" value="Unassembled WGS sequence"/>
</dbReference>
<organism evidence="2 3">
    <name type="scientific">Paraburkholderia solitsugae</name>
    <dbReference type="NCBI Taxonomy" id="2675748"/>
    <lineage>
        <taxon>Bacteria</taxon>
        <taxon>Pseudomonadati</taxon>
        <taxon>Pseudomonadota</taxon>
        <taxon>Betaproteobacteria</taxon>
        <taxon>Burkholderiales</taxon>
        <taxon>Burkholderiaceae</taxon>
        <taxon>Paraburkholderia</taxon>
    </lineage>
</organism>
<keyword evidence="3" id="KW-1185">Reference proteome</keyword>
<evidence type="ECO:0000313" key="2">
    <source>
        <dbReference type="EMBL" id="NPT46231.1"/>
    </source>
</evidence>
<feature type="signal peptide" evidence="1">
    <location>
        <begin position="1"/>
        <end position="29"/>
    </location>
</feature>
<proteinExistence type="predicted"/>
<evidence type="ECO:0000256" key="1">
    <source>
        <dbReference type="SAM" id="SignalP"/>
    </source>
</evidence>
<protein>
    <submittedName>
        <fullName evidence="2">Uncharacterized protein</fullName>
    </submittedName>
</protein>
<dbReference type="EMBL" id="WOEY01000132">
    <property type="protein sequence ID" value="NPT46231.1"/>
    <property type="molecule type" value="Genomic_DNA"/>
</dbReference>
<gene>
    <name evidence="2" type="ORF">GNZ12_33895</name>
</gene>
<sequence>MIRQRVPALAAALALACAVLAGLPITAHAVGLSQLYDEALSNDAQLQSARAALAANSGLC</sequence>
<evidence type="ECO:0000313" key="3">
    <source>
        <dbReference type="Proteomes" id="UP000652198"/>
    </source>
</evidence>
<name>A0ABX2C1L7_9BURK</name>